<dbReference type="RefSeq" id="WP_002775851.1">
    <property type="nucleotide sequence ID" value="NZ_JQDG01000076.1"/>
</dbReference>
<evidence type="ECO:0000313" key="2">
    <source>
        <dbReference type="Proteomes" id="UP000460298"/>
    </source>
</evidence>
<dbReference type="Proteomes" id="UP000460298">
    <property type="component" value="Unassembled WGS sequence"/>
</dbReference>
<gene>
    <name evidence="1" type="ORF">F9K24_09475</name>
</gene>
<proteinExistence type="predicted"/>
<accession>A0A833H1I0</accession>
<evidence type="ECO:0000313" key="1">
    <source>
        <dbReference type="EMBL" id="KAB2932600.1"/>
    </source>
</evidence>
<reference evidence="1 2" key="1">
    <citation type="submission" date="2019-10" db="EMBL/GenBank/DDBJ databases">
        <title>Extracellular Electron Transfer in a Candidatus Methanoperedens spp. Enrichment Culture.</title>
        <authorList>
            <person name="Berger S."/>
            <person name="Rangel Shaw D."/>
            <person name="Berben T."/>
            <person name="In 'T Zandt M."/>
            <person name="Frank J."/>
            <person name="Reimann J."/>
            <person name="Jetten M.S.M."/>
            <person name="Welte C.U."/>
        </authorList>
    </citation>
    <scope>NUCLEOTIDE SEQUENCE [LARGE SCALE GENOMIC DNA]</scope>
    <source>
        <strain evidence="1">SB12</strain>
    </source>
</reference>
<protein>
    <submittedName>
        <fullName evidence="1">Uncharacterized protein</fullName>
    </submittedName>
</protein>
<organism evidence="1 2">
    <name type="scientific">Leptonema illini</name>
    <dbReference type="NCBI Taxonomy" id="183"/>
    <lineage>
        <taxon>Bacteria</taxon>
        <taxon>Pseudomonadati</taxon>
        <taxon>Spirochaetota</taxon>
        <taxon>Spirochaetia</taxon>
        <taxon>Leptospirales</taxon>
        <taxon>Leptospiraceae</taxon>
        <taxon>Leptonema</taxon>
    </lineage>
</organism>
<dbReference type="OrthoDB" id="330166at2"/>
<dbReference type="AlphaFoldDB" id="A0A833H1I0"/>
<dbReference type="EMBL" id="WBUI01000008">
    <property type="protein sequence ID" value="KAB2932600.1"/>
    <property type="molecule type" value="Genomic_DNA"/>
</dbReference>
<comment type="caution">
    <text evidence="1">The sequence shown here is derived from an EMBL/GenBank/DDBJ whole genome shotgun (WGS) entry which is preliminary data.</text>
</comment>
<name>A0A833H1I0_9LEPT</name>
<sequence>MTVDTLSAKKGSRRSSEKMTVVDSLAAAYEKQDLTPEEWDFARSFFDEDFDIQTLSRESLERFFAVLRDITDRIALMNSPYPSDLEKAFSQLEEFMAGCGRLSIERMNEAVRLFHISHLTFHREIIADIIAEARNLLLDDRRPFLQRLVTYHRDYTRWLGKLEKRFI</sequence>